<name>A0A1K2H5G2_9LACT</name>
<evidence type="ECO:0000256" key="1">
    <source>
        <dbReference type="SAM" id="Phobius"/>
    </source>
</evidence>
<proteinExistence type="predicted"/>
<evidence type="ECO:0000313" key="3">
    <source>
        <dbReference type="Proteomes" id="UP000185655"/>
    </source>
</evidence>
<reference evidence="2 3" key="1">
    <citation type="submission" date="2016-11" db="EMBL/GenBank/DDBJ databases">
        <authorList>
            <person name="Jaros S."/>
            <person name="Januszkiewicz K."/>
            <person name="Wedrychowicz H."/>
        </authorList>
    </citation>
    <scope>NUCLEOTIDE SEQUENCE [LARGE SCALE GENOMIC DNA]</scope>
    <source>
        <strain evidence="2 3">DSM 22330</strain>
    </source>
</reference>
<dbReference type="Proteomes" id="UP000185655">
    <property type="component" value="Unassembled WGS sequence"/>
</dbReference>
<sequence length="54" mass="5911">MKSLSERIGGKINSVTVKYRVVINTVLVLFLSVSIGIGTCQSSCCNKNNTRKSY</sequence>
<keyword evidence="1" id="KW-0812">Transmembrane</keyword>
<keyword evidence="1" id="KW-1133">Transmembrane helix</keyword>
<feature type="transmembrane region" description="Helical" evidence="1">
    <location>
        <begin position="21"/>
        <end position="39"/>
    </location>
</feature>
<accession>A0A1K2H5G2</accession>
<evidence type="ECO:0000313" key="2">
    <source>
        <dbReference type="EMBL" id="SFZ71391.1"/>
    </source>
</evidence>
<organism evidence="2 3">
    <name type="scientific">Pseudolactococcus chungangensis CAU 28 = DSM 22330</name>
    <dbReference type="NCBI Taxonomy" id="1122154"/>
    <lineage>
        <taxon>Bacteria</taxon>
        <taxon>Bacillati</taxon>
        <taxon>Bacillota</taxon>
        <taxon>Bacilli</taxon>
        <taxon>Lactobacillales</taxon>
        <taxon>Streptococcaceae</taxon>
        <taxon>Pseudolactococcus</taxon>
    </lineage>
</organism>
<gene>
    <name evidence="2" type="ORF">SAMN02746068_00381</name>
</gene>
<keyword evidence="1" id="KW-0472">Membrane</keyword>
<dbReference type="EMBL" id="FPKS01000002">
    <property type="protein sequence ID" value="SFZ71391.1"/>
    <property type="molecule type" value="Genomic_DNA"/>
</dbReference>
<protein>
    <submittedName>
        <fullName evidence="2">Uncharacterized protein</fullName>
    </submittedName>
</protein>
<dbReference type="STRING" id="1122154.SAMN02746068_00381"/>
<dbReference type="AlphaFoldDB" id="A0A1K2H5G2"/>